<evidence type="ECO:0000256" key="9">
    <source>
        <dbReference type="ARBA" id="ARBA00023180"/>
    </source>
</evidence>
<feature type="transmembrane region" description="Helical" evidence="11">
    <location>
        <begin position="640"/>
        <end position="662"/>
    </location>
</feature>
<accession>F7FRZ2</accession>
<dbReference type="InterPro" id="IPR001879">
    <property type="entry name" value="GPCR_2_extracellular_dom"/>
</dbReference>
<keyword evidence="9" id="KW-0325">Glycoprotein</keyword>
<evidence type="ECO:0000256" key="10">
    <source>
        <dbReference type="ARBA" id="ARBA00023224"/>
    </source>
</evidence>
<protein>
    <submittedName>
        <fullName evidence="16">Adhesion G protein-coupled receptor F3</fullName>
    </submittedName>
</protein>
<feature type="domain" description="Ig-like" evidence="15">
    <location>
        <begin position="99"/>
        <end position="179"/>
    </location>
</feature>
<dbReference type="SMART" id="SM00303">
    <property type="entry name" value="GPS"/>
    <property type="match status" value="1"/>
</dbReference>
<feature type="transmembrane region" description="Helical" evidence="11">
    <location>
        <begin position="838"/>
        <end position="859"/>
    </location>
</feature>
<dbReference type="Ensembl" id="ENSMODT00000020067.3">
    <property type="protein sequence ID" value="ENSMODP00000019713.3"/>
    <property type="gene ID" value="ENSMODG00000015803.3"/>
</dbReference>
<dbReference type="GO" id="GO:0004930">
    <property type="term" value="F:G protein-coupled receptor activity"/>
    <property type="evidence" value="ECO:0000318"/>
    <property type="project" value="GO_Central"/>
</dbReference>
<dbReference type="PRINTS" id="PR00249">
    <property type="entry name" value="GPCRSECRETIN"/>
</dbReference>
<keyword evidence="3 11" id="KW-0812">Transmembrane</keyword>
<dbReference type="InterPro" id="IPR000203">
    <property type="entry name" value="GPS"/>
</dbReference>
<dbReference type="InterPro" id="IPR057400">
    <property type="entry name" value="ADGRF3/5_N"/>
</dbReference>
<dbReference type="Gene3D" id="2.60.220.50">
    <property type="match status" value="1"/>
</dbReference>
<dbReference type="GO" id="GO:0007189">
    <property type="term" value="P:adenylate cyclase-activating G protein-coupled receptor signaling pathway"/>
    <property type="evidence" value="ECO:0000318"/>
    <property type="project" value="GO_Central"/>
</dbReference>
<dbReference type="InterPro" id="IPR051587">
    <property type="entry name" value="Adhesion_GPCR"/>
</dbReference>
<dbReference type="Pfam" id="PF25387">
    <property type="entry name" value="ADGRF3_N"/>
    <property type="match status" value="1"/>
</dbReference>
<dbReference type="PROSITE" id="PS50227">
    <property type="entry name" value="G_PROTEIN_RECEP_F2_3"/>
    <property type="match status" value="1"/>
</dbReference>
<dbReference type="InterPro" id="IPR007110">
    <property type="entry name" value="Ig-like_dom"/>
</dbReference>
<keyword evidence="17" id="KW-1185">Reference proteome</keyword>
<comment type="similarity">
    <text evidence="2">Belongs to the G-protein coupled receptor 2 family. Adhesion G-protein coupled receptor (ADGR) subfamily.</text>
</comment>
<dbReference type="CDD" id="cd15253">
    <property type="entry name" value="7tmB2_GPR113"/>
    <property type="match status" value="1"/>
</dbReference>
<evidence type="ECO:0000259" key="13">
    <source>
        <dbReference type="PROSITE" id="PS50227"/>
    </source>
</evidence>
<evidence type="ECO:0000259" key="14">
    <source>
        <dbReference type="PROSITE" id="PS50261"/>
    </source>
</evidence>
<evidence type="ECO:0000256" key="4">
    <source>
        <dbReference type="ARBA" id="ARBA00022989"/>
    </source>
</evidence>
<feature type="domain" description="GAIN-B" evidence="12">
    <location>
        <begin position="467"/>
        <end position="633"/>
    </location>
</feature>
<dbReference type="SUPFAM" id="SSF48726">
    <property type="entry name" value="Immunoglobulin"/>
    <property type="match status" value="1"/>
</dbReference>
<dbReference type="Pfam" id="PF01825">
    <property type="entry name" value="GPS"/>
    <property type="match status" value="1"/>
</dbReference>
<dbReference type="InterPro" id="IPR017981">
    <property type="entry name" value="GPCR_2-like_7TM"/>
</dbReference>
<comment type="subcellular location">
    <subcellularLocation>
        <location evidence="1">Membrane</location>
        <topology evidence="1">Multi-pass membrane protein</topology>
    </subcellularLocation>
</comment>
<keyword evidence="5" id="KW-0297">G-protein coupled receptor</keyword>
<feature type="transmembrane region" description="Helical" evidence="11">
    <location>
        <begin position="795"/>
        <end position="817"/>
    </location>
</feature>
<evidence type="ECO:0000256" key="11">
    <source>
        <dbReference type="SAM" id="Phobius"/>
    </source>
</evidence>
<dbReference type="InParanoid" id="F7FRZ2"/>
<dbReference type="InterPro" id="IPR056274">
    <property type="entry name" value="Ig_ADGRF3"/>
</dbReference>
<evidence type="ECO:0000259" key="12">
    <source>
        <dbReference type="PROSITE" id="PS50221"/>
    </source>
</evidence>
<dbReference type="PROSITE" id="PS50221">
    <property type="entry name" value="GAIN_B"/>
    <property type="match status" value="1"/>
</dbReference>
<evidence type="ECO:0000313" key="17">
    <source>
        <dbReference type="Proteomes" id="UP000002280"/>
    </source>
</evidence>
<feature type="transmembrane region" description="Helical" evidence="11">
    <location>
        <begin position="750"/>
        <end position="775"/>
    </location>
</feature>
<dbReference type="Pfam" id="PF00002">
    <property type="entry name" value="7tm_2"/>
    <property type="match status" value="1"/>
</dbReference>
<dbReference type="Gene3D" id="1.20.1070.10">
    <property type="entry name" value="Rhodopsin 7-helix transmembrane proteins"/>
    <property type="match status" value="1"/>
</dbReference>
<dbReference type="InterPro" id="IPR000832">
    <property type="entry name" value="GPCR_2_secretin-like"/>
</dbReference>
<gene>
    <name evidence="16" type="primary">ADGRF3</name>
</gene>
<evidence type="ECO:0000259" key="15">
    <source>
        <dbReference type="PROSITE" id="PS50835"/>
    </source>
</evidence>
<evidence type="ECO:0000256" key="7">
    <source>
        <dbReference type="ARBA" id="ARBA00023157"/>
    </source>
</evidence>
<dbReference type="InterPro" id="IPR036179">
    <property type="entry name" value="Ig-like_dom_sf"/>
</dbReference>
<evidence type="ECO:0000256" key="6">
    <source>
        <dbReference type="ARBA" id="ARBA00023136"/>
    </source>
</evidence>
<organism evidence="16 17">
    <name type="scientific">Monodelphis domestica</name>
    <name type="common">Gray short-tailed opossum</name>
    <dbReference type="NCBI Taxonomy" id="13616"/>
    <lineage>
        <taxon>Eukaryota</taxon>
        <taxon>Metazoa</taxon>
        <taxon>Chordata</taxon>
        <taxon>Craniata</taxon>
        <taxon>Vertebrata</taxon>
        <taxon>Euteleostomi</taxon>
        <taxon>Mammalia</taxon>
        <taxon>Metatheria</taxon>
        <taxon>Didelphimorphia</taxon>
        <taxon>Didelphidae</taxon>
        <taxon>Monodelphis</taxon>
    </lineage>
</organism>
<evidence type="ECO:0000256" key="8">
    <source>
        <dbReference type="ARBA" id="ARBA00023170"/>
    </source>
</evidence>
<evidence type="ECO:0000256" key="5">
    <source>
        <dbReference type="ARBA" id="ARBA00023040"/>
    </source>
</evidence>
<feature type="domain" description="G-protein coupled receptors family 2 profile 2" evidence="14">
    <location>
        <begin position="638"/>
        <end position="892"/>
    </location>
</feature>
<dbReference type="FunCoup" id="F7FRZ2">
    <property type="interactions" value="14"/>
</dbReference>
<dbReference type="eggNOG" id="KOG4193">
    <property type="taxonomic scope" value="Eukaryota"/>
</dbReference>
<feature type="transmembrane region" description="Helical" evidence="11">
    <location>
        <begin position="871"/>
        <end position="891"/>
    </location>
</feature>
<reference evidence="16" key="3">
    <citation type="submission" date="2025-09" db="UniProtKB">
        <authorList>
            <consortium name="Ensembl"/>
        </authorList>
    </citation>
    <scope>IDENTIFICATION</scope>
</reference>
<dbReference type="SUPFAM" id="SSF81321">
    <property type="entry name" value="Family A G protein-coupled receptor-like"/>
    <property type="match status" value="1"/>
</dbReference>
<dbReference type="PANTHER" id="PTHR45813:SF2">
    <property type="entry name" value="ADHESION G-PROTEIN COUPLED RECEPTOR F3"/>
    <property type="match status" value="1"/>
</dbReference>
<feature type="transmembrane region" description="Helical" evidence="11">
    <location>
        <begin position="674"/>
        <end position="696"/>
    </location>
</feature>
<dbReference type="Bgee" id="ENSMODG00000015803">
    <property type="expression patterns" value="Expressed in heart"/>
</dbReference>
<keyword evidence="10" id="KW-0807">Transducer</keyword>
<evidence type="ECO:0000313" key="16">
    <source>
        <dbReference type="Ensembl" id="ENSMODP00000019713.3"/>
    </source>
</evidence>
<dbReference type="InterPro" id="IPR046338">
    <property type="entry name" value="GAIN_dom_sf"/>
</dbReference>
<dbReference type="Pfam" id="PF24528">
    <property type="entry name" value="Ig_ADGRF3"/>
    <property type="match status" value="1"/>
</dbReference>
<keyword evidence="4 11" id="KW-1133">Transmembrane helix</keyword>
<evidence type="ECO:0000256" key="2">
    <source>
        <dbReference type="ARBA" id="ARBA00007343"/>
    </source>
</evidence>
<feature type="domain" description="Ig-like" evidence="15">
    <location>
        <begin position="190"/>
        <end position="290"/>
    </location>
</feature>
<dbReference type="AlphaFoldDB" id="F7FRZ2"/>
<dbReference type="InterPro" id="IPR036445">
    <property type="entry name" value="GPCR_2_extracell_dom_sf"/>
</dbReference>
<dbReference type="HOGENOM" id="CLU_010357_0_0_1"/>
<feature type="transmembrane region" description="Helical" evidence="11">
    <location>
        <begin position="708"/>
        <end position="729"/>
    </location>
</feature>
<dbReference type="STRING" id="13616.ENSMODP00000019713"/>
<dbReference type="Gene3D" id="4.10.1240.10">
    <property type="entry name" value="GPCR, family 2, extracellular hormone receptor domain"/>
    <property type="match status" value="1"/>
</dbReference>
<dbReference type="PROSITE" id="PS50835">
    <property type="entry name" value="IG_LIKE"/>
    <property type="match status" value="2"/>
</dbReference>
<dbReference type="GeneTree" id="ENSGT00940000161541"/>
<evidence type="ECO:0000256" key="1">
    <source>
        <dbReference type="ARBA" id="ARBA00004141"/>
    </source>
</evidence>
<evidence type="ECO:0000256" key="3">
    <source>
        <dbReference type="ARBA" id="ARBA00022692"/>
    </source>
</evidence>
<feature type="domain" description="G-protein coupled receptors family 2 profile 1" evidence="13">
    <location>
        <begin position="308"/>
        <end position="339"/>
    </location>
</feature>
<sequence>ETTPFTAYVQMEVLEKSWSWSFFSNSTLPQSLRYLTDLSITTECVENHNGSFNCECLPGHGWNASTCYHHKPCRDSNFFHSYTCIIFHHPDIGYCQLLPPVPGNLSLHSALPSPGSTLTLTVLLSHEATHLGWYLQPVGSQTSVKLQPGTQVFLGDQKSQSVLTIANVSRDWAGQYVCRFMSRGFQWLLHQVVEVPLQANDVIRHPSQLSISCNAFSGFELRCCIPNTNRTYTASWSPRNLSSTTALSSRTSGTQCLTLVVPRCPENDTKYTCKLQSPGLDPVSISISVSIIRDGDTTCPQDSLGGDWNVTKAGHIAQIPCPLNTVGTVERHCGTKGTWGPINSSCTDERLVTMFHTAQLLLAGQGQPRKKVPKLMTQLRKHVAAVSSPSDLLALLGTVNILAQVVTRARTELPRETLKDFLVATNDLLELDPNSIWAPAQAQVPSVSSAILQAVESLGRSLCSNDHPFSLTLSNVQLQTQLLGPKTPEDYSISFSTHPPLRVQIPHHALAQLDWETGNISITSMVLRKLGHILPRNFGQELEDLLYETPDLVLSNSIKDGNQTVTKGEIIMDFGGTRGTPTCVFWNHNLFQGAGAWSKEGCEARVIDTSSTTRCVCLHLTSFSILMSLHSVPDNPALTLMTQVGLGASILALLLCLGVYRVVWSAVIRNKISYFRHVALLNVVLCLLTADTFFLGESLLSLSPHSPLCLAVTFLCHFFYLATFFWMLAQALILAHQLLFIFHHLSKHRVLPIMFILGYLCPLGFAGATLGLYLPQGQYLQKDQCWLDGKGGARYTFVGPVIIIVGVNGLVLAMAVVKLLRPSLSEGPQTEKRQALLGVIKALLILMPIFGLTWMLGLATLMDGGNEVPHYLFTVLNTSQGIFILLFGCLMDKKVREALHKRLCCILPAASTVSLVSACHPCLSSPRYRQSLDKMGGRVRA</sequence>
<dbReference type="PANTHER" id="PTHR45813">
    <property type="entry name" value="IG-LIKE DOMAIN-CONTAINING PROTEIN"/>
    <property type="match status" value="1"/>
</dbReference>
<reference evidence="16" key="2">
    <citation type="submission" date="2025-08" db="UniProtKB">
        <authorList>
            <consortium name="Ensembl"/>
        </authorList>
    </citation>
    <scope>IDENTIFICATION</scope>
</reference>
<reference evidence="16 17" key="1">
    <citation type="journal article" date="2007" name="Nature">
        <title>Genome of the marsupial Monodelphis domestica reveals innovation in non-coding sequences.</title>
        <authorList>
            <person name="Mikkelsen T.S."/>
            <person name="Wakefield M.J."/>
            <person name="Aken B."/>
            <person name="Amemiya C.T."/>
            <person name="Chang J.L."/>
            <person name="Duke S."/>
            <person name="Garber M."/>
            <person name="Gentles A.J."/>
            <person name="Goodstadt L."/>
            <person name="Heger A."/>
            <person name="Jurka J."/>
            <person name="Kamal M."/>
            <person name="Mauceli E."/>
            <person name="Searle S.M."/>
            <person name="Sharpe T."/>
            <person name="Baker M.L."/>
            <person name="Batzer M.A."/>
            <person name="Benos P.V."/>
            <person name="Belov K."/>
            <person name="Clamp M."/>
            <person name="Cook A."/>
            <person name="Cuff J."/>
            <person name="Das R."/>
            <person name="Davidow L."/>
            <person name="Deakin J.E."/>
            <person name="Fazzari M.J."/>
            <person name="Glass J.L."/>
            <person name="Grabherr M."/>
            <person name="Greally J.M."/>
            <person name="Gu W."/>
            <person name="Hore T.A."/>
            <person name="Huttley G.A."/>
            <person name="Kleber M."/>
            <person name="Jirtle R.L."/>
            <person name="Koina E."/>
            <person name="Lee J.T."/>
            <person name="Mahony S."/>
            <person name="Marra M.A."/>
            <person name="Miller R.D."/>
            <person name="Nicholls R.D."/>
            <person name="Oda M."/>
            <person name="Papenfuss A.T."/>
            <person name="Parra Z.E."/>
            <person name="Pollock D.D."/>
            <person name="Ray D.A."/>
            <person name="Schein J.E."/>
            <person name="Speed T.P."/>
            <person name="Thompson K."/>
            <person name="VandeBerg J.L."/>
            <person name="Wade C.M."/>
            <person name="Walker J.A."/>
            <person name="Waters P.D."/>
            <person name="Webber C."/>
            <person name="Weidman J.R."/>
            <person name="Xie X."/>
            <person name="Zody M.C."/>
            <person name="Baldwin J."/>
            <person name="Abdouelleil A."/>
            <person name="Abdulkadir J."/>
            <person name="Abebe A."/>
            <person name="Abera B."/>
            <person name="Abreu J."/>
            <person name="Acer S.C."/>
            <person name="Aftuck L."/>
            <person name="Alexander A."/>
            <person name="An P."/>
            <person name="Anderson E."/>
            <person name="Anderson S."/>
            <person name="Arachi H."/>
            <person name="Azer M."/>
            <person name="Bachantsang P."/>
            <person name="Barry A."/>
            <person name="Bayul T."/>
            <person name="Berlin A."/>
            <person name="Bessette D."/>
            <person name="Bloom T."/>
            <person name="Bloom T."/>
            <person name="Boguslavskiy L."/>
            <person name="Bonnet C."/>
            <person name="Boukhgalter B."/>
            <person name="Bourzgui I."/>
            <person name="Brown A."/>
            <person name="Cahill P."/>
            <person name="Channer S."/>
            <person name="Cheshatsang Y."/>
            <person name="Chuda L."/>
            <person name="Citroen M."/>
            <person name="Collymore A."/>
            <person name="Cooke P."/>
            <person name="Costello M."/>
            <person name="D'Aco K."/>
            <person name="Daza R."/>
            <person name="De Haan G."/>
            <person name="DeGray S."/>
            <person name="DeMaso C."/>
            <person name="Dhargay N."/>
            <person name="Dooley K."/>
            <person name="Dooley E."/>
            <person name="Doricent M."/>
            <person name="Dorje P."/>
            <person name="Dorjee K."/>
            <person name="Dupes A."/>
            <person name="Elong R."/>
            <person name="Falk J."/>
            <person name="Farina A."/>
            <person name="Faro S."/>
            <person name="Ferguson D."/>
            <person name="Fisher S."/>
            <person name="Foley C.D."/>
            <person name="Franke A."/>
            <person name="Friedrich D."/>
            <person name="Gadbois L."/>
            <person name="Gearin G."/>
            <person name="Gearin C.R."/>
            <person name="Giannoukos G."/>
            <person name="Goode T."/>
            <person name="Graham J."/>
            <person name="Grandbois E."/>
            <person name="Grewal S."/>
            <person name="Gyaltsen K."/>
            <person name="Hafez N."/>
            <person name="Hagos B."/>
            <person name="Hall J."/>
            <person name="Henson C."/>
            <person name="Hollinger A."/>
            <person name="Honan T."/>
            <person name="Huard M.D."/>
            <person name="Hughes L."/>
            <person name="Hurhula B."/>
            <person name="Husby M.E."/>
            <person name="Kamat A."/>
            <person name="Kanga B."/>
            <person name="Kashin S."/>
            <person name="Khazanovich D."/>
            <person name="Kisner P."/>
            <person name="Lance K."/>
            <person name="Lara M."/>
            <person name="Lee W."/>
            <person name="Lennon N."/>
            <person name="Letendre F."/>
            <person name="LeVine R."/>
            <person name="Lipovsky A."/>
            <person name="Liu X."/>
            <person name="Liu J."/>
            <person name="Liu S."/>
            <person name="Lokyitsang T."/>
            <person name="Lokyitsang Y."/>
            <person name="Lubonja R."/>
            <person name="Lui A."/>
            <person name="MacDonald P."/>
            <person name="Magnisalis V."/>
            <person name="Maru K."/>
            <person name="Matthews C."/>
            <person name="McCusker W."/>
            <person name="McDonough S."/>
            <person name="Mehta T."/>
            <person name="Meldrim J."/>
            <person name="Meneus L."/>
            <person name="Mihai O."/>
            <person name="Mihalev A."/>
            <person name="Mihova T."/>
            <person name="Mittelman R."/>
            <person name="Mlenga V."/>
            <person name="Montmayeur A."/>
            <person name="Mulrain L."/>
            <person name="Navidi A."/>
            <person name="Naylor J."/>
            <person name="Negash T."/>
            <person name="Nguyen T."/>
            <person name="Nguyen N."/>
            <person name="Nicol R."/>
            <person name="Norbu C."/>
            <person name="Norbu N."/>
            <person name="Novod N."/>
            <person name="O'Neill B."/>
            <person name="Osman S."/>
            <person name="Markiewicz E."/>
            <person name="Oyono O.L."/>
            <person name="Patti C."/>
            <person name="Phunkhang P."/>
            <person name="Pierre F."/>
            <person name="Priest M."/>
            <person name="Raghuraman S."/>
            <person name="Rege F."/>
            <person name="Reyes R."/>
            <person name="Rise C."/>
            <person name="Rogov P."/>
            <person name="Ross K."/>
            <person name="Ryan E."/>
            <person name="Settipalli S."/>
            <person name="Shea T."/>
            <person name="Sherpa N."/>
            <person name="Shi L."/>
            <person name="Shih D."/>
            <person name="Sparrow T."/>
            <person name="Spaulding J."/>
            <person name="Stalker J."/>
            <person name="Stange-Thomann N."/>
            <person name="Stavropoulos S."/>
            <person name="Stone C."/>
            <person name="Strader C."/>
            <person name="Tesfaye S."/>
            <person name="Thomson T."/>
            <person name="Thoulutsang Y."/>
            <person name="Thoulutsang D."/>
            <person name="Topham K."/>
            <person name="Topping I."/>
            <person name="Tsamla T."/>
            <person name="Vassiliev H."/>
            <person name="Vo A."/>
            <person name="Wangchuk T."/>
            <person name="Wangdi T."/>
            <person name="Weiand M."/>
            <person name="Wilkinson J."/>
            <person name="Wilson A."/>
            <person name="Yadav S."/>
            <person name="Young G."/>
            <person name="Yu Q."/>
            <person name="Zembek L."/>
            <person name="Zhong D."/>
            <person name="Zimmer A."/>
            <person name="Zwirko Z."/>
            <person name="Jaffe D.B."/>
            <person name="Alvarez P."/>
            <person name="Brockman W."/>
            <person name="Butler J."/>
            <person name="Chin C."/>
            <person name="Gnerre S."/>
            <person name="MacCallum I."/>
            <person name="Graves J.A."/>
            <person name="Ponting C.P."/>
            <person name="Breen M."/>
            <person name="Samollow P.B."/>
            <person name="Lander E.S."/>
            <person name="Lindblad-Toh K."/>
        </authorList>
    </citation>
    <scope>NUCLEOTIDE SEQUENCE [LARGE SCALE GENOMIC DNA]</scope>
</reference>
<dbReference type="GO" id="GO:0005886">
    <property type="term" value="C:plasma membrane"/>
    <property type="evidence" value="ECO:0007669"/>
    <property type="project" value="UniProtKB-SubCell"/>
</dbReference>
<keyword evidence="7" id="KW-1015">Disulfide bond</keyword>
<dbReference type="FunFam" id="1.20.1070.10:FF:000058">
    <property type="entry name" value="Adhesion G protein-coupled receptor F5"/>
    <property type="match status" value="1"/>
</dbReference>
<name>F7FRZ2_MONDO</name>
<dbReference type="OMA" id="YQWNASV"/>
<dbReference type="GO" id="GO:0007166">
    <property type="term" value="P:cell surface receptor signaling pathway"/>
    <property type="evidence" value="ECO:0007669"/>
    <property type="project" value="InterPro"/>
</dbReference>
<dbReference type="Proteomes" id="UP000002280">
    <property type="component" value="Chromosome 1"/>
</dbReference>
<proteinExistence type="inferred from homology"/>
<keyword evidence="6 11" id="KW-0472">Membrane</keyword>
<dbReference type="InterPro" id="IPR057244">
    <property type="entry name" value="GAIN_B"/>
</dbReference>
<dbReference type="SUPFAM" id="SSF111418">
    <property type="entry name" value="Hormone receptor domain"/>
    <property type="match status" value="1"/>
</dbReference>
<keyword evidence="8" id="KW-0675">Receptor</keyword>
<dbReference type="PROSITE" id="PS50261">
    <property type="entry name" value="G_PROTEIN_RECEP_F2_4"/>
    <property type="match status" value="1"/>
</dbReference>